<protein>
    <submittedName>
        <fullName evidence="1">Uncharacterized protein</fullName>
    </submittedName>
</protein>
<dbReference type="Proteomes" id="UP001271792">
    <property type="component" value="Unassembled WGS sequence"/>
</dbReference>
<dbReference type="RefSeq" id="WP_319983246.1">
    <property type="nucleotide sequence ID" value="NZ_JAXAVV010000003.1"/>
</dbReference>
<dbReference type="EMBL" id="JAXAVV010000003">
    <property type="protein sequence ID" value="MDX8049169.1"/>
    <property type="molecule type" value="Genomic_DNA"/>
</dbReference>
<name>A0ABU4TM83_9PSEU</name>
<gene>
    <name evidence="1" type="ORF">SK571_07240</name>
</gene>
<reference evidence="1 2" key="1">
    <citation type="submission" date="2023-11" db="EMBL/GenBank/DDBJ databases">
        <title>Lentzea sokolovensis, sp. nov., Lentzea kristufkii, sp. nov., and Lentzea miocenensis, sp. nov., rare actinobacteria from Sokolov Coal Basin, Miocene lacustrine sediment, Czech Republic.</title>
        <authorList>
            <person name="Lara A."/>
            <person name="Kotroba L."/>
            <person name="Nouioui I."/>
            <person name="Neumann-Schaal M."/>
            <person name="Mast Y."/>
            <person name="Chronakova A."/>
        </authorList>
    </citation>
    <scope>NUCLEOTIDE SEQUENCE [LARGE SCALE GENOMIC DNA]</scope>
    <source>
        <strain evidence="1 2">BCCO 10_0798</strain>
    </source>
</reference>
<accession>A0ABU4TM83</accession>
<sequence length="59" mass="6274">MSRTETLGQATPVREKVGDTDACGFPIGTFTPVAQKIADEVREAIGQGTASRVRTPRAQ</sequence>
<comment type="caution">
    <text evidence="1">The sequence shown here is derived from an EMBL/GenBank/DDBJ whole genome shotgun (WGS) entry which is preliminary data.</text>
</comment>
<organism evidence="1 2">
    <name type="scientific">Lentzea kristufekii</name>
    <dbReference type="NCBI Taxonomy" id="3095430"/>
    <lineage>
        <taxon>Bacteria</taxon>
        <taxon>Bacillati</taxon>
        <taxon>Actinomycetota</taxon>
        <taxon>Actinomycetes</taxon>
        <taxon>Pseudonocardiales</taxon>
        <taxon>Pseudonocardiaceae</taxon>
        <taxon>Lentzea</taxon>
    </lineage>
</organism>
<evidence type="ECO:0000313" key="1">
    <source>
        <dbReference type="EMBL" id="MDX8049169.1"/>
    </source>
</evidence>
<proteinExistence type="predicted"/>
<evidence type="ECO:0000313" key="2">
    <source>
        <dbReference type="Proteomes" id="UP001271792"/>
    </source>
</evidence>
<keyword evidence="2" id="KW-1185">Reference proteome</keyword>
<reference evidence="1 2" key="2">
    <citation type="submission" date="2023-11" db="EMBL/GenBank/DDBJ databases">
        <authorList>
            <person name="Lara A.C."/>
            <person name="Chronakova A."/>
        </authorList>
    </citation>
    <scope>NUCLEOTIDE SEQUENCE [LARGE SCALE GENOMIC DNA]</scope>
    <source>
        <strain evidence="1 2">BCCO 10_0798</strain>
    </source>
</reference>